<keyword evidence="1 4" id="KW-0808">Transferase</keyword>
<dbReference type="PANTHER" id="PTHR43420:SF47">
    <property type="entry name" value="N-ACETYLTRANSFERASE DOMAIN-CONTAINING PROTEIN"/>
    <property type="match status" value="1"/>
</dbReference>
<dbReference type="InterPro" id="IPR016181">
    <property type="entry name" value="Acyl_CoA_acyltransferase"/>
</dbReference>
<name>A0ABW1YDF5_9DEIO</name>
<dbReference type="GO" id="GO:0016746">
    <property type="term" value="F:acyltransferase activity"/>
    <property type="evidence" value="ECO:0007669"/>
    <property type="project" value="UniProtKB-KW"/>
</dbReference>
<dbReference type="InterPro" id="IPR050680">
    <property type="entry name" value="YpeA/RimI_acetyltransf"/>
</dbReference>
<evidence type="ECO:0000256" key="1">
    <source>
        <dbReference type="ARBA" id="ARBA00022679"/>
    </source>
</evidence>
<keyword evidence="5" id="KW-1185">Reference proteome</keyword>
<evidence type="ECO:0000259" key="3">
    <source>
        <dbReference type="PROSITE" id="PS51186"/>
    </source>
</evidence>
<dbReference type="EMBL" id="JBHSWD010000001">
    <property type="protein sequence ID" value="MFC6591580.1"/>
    <property type="molecule type" value="Genomic_DNA"/>
</dbReference>
<sequence length="172" mass="18466">MLEAYGPLAYELTAQPDEAGVLQVLRRWFTRPEGRLGYGTALIAESQEGRVGLLVRYAGDDAERLDHPLRGHLRALGHPGDFPTEGRPGELYLDALAVAPAARGQGVGRQLLAAAKAEAQARGLRGAALLVEPGNPAQRLYERAGFQVRGRLQLPGHTGAHLDLFWSASTSP</sequence>
<evidence type="ECO:0000256" key="2">
    <source>
        <dbReference type="ARBA" id="ARBA00023315"/>
    </source>
</evidence>
<dbReference type="EC" id="2.3.1.-" evidence="4"/>
<reference evidence="5" key="1">
    <citation type="journal article" date="2019" name="Int. J. Syst. Evol. Microbiol.">
        <title>The Global Catalogue of Microorganisms (GCM) 10K type strain sequencing project: providing services to taxonomists for standard genome sequencing and annotation.</title>
        <authorList>
            <consortium name="The Broad Institute Genomics Platform"/>
            <consortium name="The Broad Institute Genome Sequencing Center for Infectious Disease"/>
            <person name="Wu L."/>
            <person name="Ma J."/>
        </authorList>
    </citation>
    <scope>NUCLEOTIDE SEQUENCE [LARGE SCALE GENOMIC DNA]</scope>
    <source>
        <strain evidence="5">CGMCC 1.15772</strain>
    </source>
</reference>
<dbReference type="Gene3D" id="3.40.630.30">
    <property type="match status" value="1"/>
</dbReference>
<accession>A0ABW1YDF5</accession>
<dbReference type="Proteomes" id="UP001596297">
    <property type="component" value="Unassembled WGS sequence"/>
</dbReference>
<comment type="caution">
    <text evidence="4">The sequence shown here is derived from an EMBL/GenBank/DDBJ whole genome shotgun (WGS) entry which is preliminary data.</text>
</comment>
<proteinExistence type="predicted"/>
<keyword evidence="2 4" id="KW-0012">Acyltransferase</keyword>
<dbReference type="CDD" id="cd04301">
    <property type="entry name" value="NAT_SF"/>
    <property type="match status" value="1"/>
</dbReference>
<evidence type="ECO:0000313" key="4">
    <source>
        <dbReference type="EMBL" id="MFC6591580.1"/>
    </source>
</evidence>
<evidence type="ECO:0000313" key="5">
    <source>
        <dbReference type="Proteomes" id="UP001596297"/>
    </source>
</evidence>
<dbReference type="RefSeq" id="WP_380082581.1">
    <property type="nucleotide sequence ID" value="NZ_JBHSWD010000001.1"/>
</dbReference>
<gene>
    <name evidence="4" type="ORF">ACFP81_05825</name>
</gene>
<dbReference type="SUPFAM" id="SSF55729">
    <property type="entry name" value="Acyl-CoA N-acyltransferases (Nat)"/>
    <property type="match status" value="1"/>
</dbReference>
<organism evidence="4 5">
    <name type="scientific">Deinococcus lacus</name>
    <dbReference type="NCBI Taxonomy" id="392561"/>
    <lineage>
        <taxon>Bacteria</taxon>
        <taxon>Thermotogati</taxon>
        <taxon>Deinococcota</taxon>
        <taxon>Deinococci</taxon>
        <taxon>Deinococcales</taxon>
        <taxon>Deinococcaceae</taxon>
        <taxon>Deinococcus</taxon>
    </lineage>
</organism>
<dbReference type="PANTHER" id="PTHR43420">
    <property type="entry name" value="ACETYLTRANSFERASE"/>
    <property type="match status" value="1"/>
</dbReference>
<dbReference type="InterPro" id="IPR000182">
    <property type="entry name" value="GNAT_dom"/>
</dbReference>
<dbReference type="Pfam" id="PF00583">
    <property type="entry name" value="Acetyltransf_1"/>
    <property type="match status" value="1"/>
</dbReference>
<protein>
    <submittedName>
        <fullName evidence="4">GNAT family N-acetyltransferase</fullName>
        <ecNumber evidence="4">2.3.1.-</ecNumber>
    </submittedName>
</protein>
<feature type="domain" description="N-acetyltransferase" evidence="3">
    <location>
        <begin position="1"/>
        <end position="169"/>
    </location>
</feature>
<dbReference type="PROSITE" id="PS51186">
    <property type="entry name" value="GNAT"/>
    <property type="match status" value="1"/>
</dbReference>